<comment type="caution">
    <text evidence="8">The sequence shown here is derived from an EMBL/GenBank/DDBJ whole genome shotgun (WGS) entry which is preliminary data.</text>
</comment>
<dbReference type="InterPro" id="IPR005821">
    <property type="entry name" value="Ion_trans_dom"/>
</dbReference>
<dbReference type="GO" id="GO:0098703">
    <property type="term" value="P:calcium ion import across plasma membrane"/>
    <property type="evidence" value="ECO:0007669"/>
    <property type="project" value="TreeGrafter"/>
</dbReference>
<dbReference type="InterPro" id="IPR024862">
    <property type="entry name" value="TRPV"/>
</dbReference>
<feature type="transmembrane region" description="Helical" evidence="6">
    <location>
        <begin position="509"/>
        <end position="531"/>
    </location>
</feature>
<name>A0AAU9WJ47_9CNID</name>
<organism evidence="8 9">
    <name type="scientific">Pocillopora meandrina</name>
    <dbReference type="NCBI Taxonomy" id="46732"/>
    <lineage>
        <taxon>Eukaryota</taxon>
        <taxon>Metazoa</taxon>
        <taxon>Cnidaria</taxon>
        <taxon>Anthozoa</taxon>
        <taxon>Hexacorallia</taxon>
        <taxon>Scleractinia</taxon>
        <taxon>Astrocoeniina</taxon>
        <taxon>Pocilloporidae</taxon>
        <taxon>Pocillopora</taxon>
    </lineage>
</organism>
<comment type="subcellular location">
    <subcellularLocation>
        <location evidence="1">Membrane</location>
        <topology evidence="1">Multi-pass membrane protein</topology>
    </subcellularLocation>
</comment>
<keyword evidence="5 6" id="KW-0472">Membrane</keyword>
<sequence>MILLVVNDKEMKKEADELFHPTENNRLNNDEETQTRAGVSHHQEDIMEEEFDGDFWFKVNQKQNKGISWNRAMDEVIAENLIQKFKENGELDSEDPALLMLKRWPLSKQYQENPEKLPGLEKLVNRLLEILLESELNSDNRYEMFRDEDDKAGRTLLHYAAEVGFLHVTKTLVKKFPWLSTVETISAKKKRALLPVDMALITENDEVAAYLIRVMWPDRALSFFSWNPGNMANPQPSYVSFKSIIENPKMKKTVVAVLDQMVIPHWPHLPKRKERYESEEEKEAIEGAWSTMTENPLNYQFCYYILDADEGGRPPKINNSAGEQQADNEYFNWRDKSCLHVIAKSHNSEALQHPVIRMLIKTKWKSYGLKFLSLQAGLYVFFLLFLSYSLLYGSTKPDPTQYRGGADLLRGLCEVVTLAMVLFYICEEINQMRIERYSYFTEWMTLFDWLGLLLILCMIPLRYTKSKAQWLVASLAFLFNFLRLFKFSCVTRTTGLYTKTLAKIIQEDLTRFIAVFIVIFLPFGFSLSLSLRQGSYNHHEFRGLGDVLLGGFRALSEQRPIAEDYSSFDLLSILLMLAYMGTVIVILLNILIAQMSTTYTQAKKVARLEYDVDRILQLTRMERFPFSNLRGKYYKEREWISEKKLAEELLEFSEDRNPWESVEGKLNAIRDMMRTMVKQMRPGRE</sequence>
<dbReference type="Gene3D" id="1.25.40.20">
    <property type="entry name" value="Ankyrin repeat-containing domain"/>
    <property type="match status" value="1"/>
</dbReference>
<evidence type="ECO:0000313" key="8">
    <source>
        <dbReference type="EMBL" id="CAH3115611.1"/>
    </source>
</evidence>
<feature type="transmembrane region" description="Helical" evidence="6">
    <location>
        <begin position="570"/>
        <end position="593"/>
    </location>
</feature>
<dbReference type="InterPro" id="IPR036770">
    <property type="entry name" value="Ankyrin_rpt-contain_sf"/>
</dbReference>
<dbReference type="SUPFAM" id="SSF48403">
    <property type="entry name" value="Ankyrin repeat"/>
    <property type="match status" value="1"/>
</dbReference>
<keyword evidence="3" id="KW-0677">Repeat</keyword>
<evidence type="ECO:0000256" key="4">
    <source>
        <dbReference type="ARBA" id="ARBA00022989"/>
    </source>
</evidence>
<evidence type="ECO:0000256" key="6">
    <source>
        <dbReference type="SAM" id="Phobius"/>
    </source>
</evidence>
<evidence type="ECO:0000259" key="7">
    <source>
        <dbReference type="Pfam" id="PF00520"/>
    </source>
</evidence>
<evidence type="ECO:0000256" key="1">
    <source>
        <dbReference type="ARBA" id="ARBA00004141"/>
    </source>
</evidence>
<gene>
    <name evidence="8" type="ORF">PMEA_00006835</name>
</gene>
<dbReference type="GO" id="GO:0005262">
    <property type="term" value="F:calcium channel activity"/>
    <property type="evidence" value="ECO:0007669"/>
    <property type="project" value="TreeGrafter"/>
</dbReference>
<keyword evidence="4 6" id="KW-1133">Transmembrane helix</keyword>
<reference evidence="8 9" key="1">
    <citation type="submission" date="2022-05" db="EMBL/GenBank/DDBJ databases">
        <authorList>
            <consortium name="Genoscope - CEA"/>
            <person name="William W."/>
        </authorList>
    </citation>
    <scope>NUCLEOTIDE SEQUENCE [LARGE SCALE GENOMIC DNA]</scope>
</reference>
<accession>A0AAU9WJ47</accession>
<evidence type="ECO:0000256" key="3">
    <source>
        <dbReference type="ARBA" id="ARBA00022737"/>
    </source>
</evidence>
<feature type="transmembrane region" description="Helical" evidence="6">
    <location>
        <begin position="408"/>
        <end position="426"/>
    </location>
</feature>
<dbReference type="Pfam" id="PF00520">
    <property type="entry name" value="Ion_trans"/>
    <property type="match status" value="1"/>
</dbReference>
<dbReference type="Proteomes" id="UP001159428">
    <property type="component" value="Unassembled WGS sequence"/>
</dbReference>
<dbReference type="PANTHER" id="PTHR10582">
    <property type="entry name" value="TRANSIENT RECEPTOR POTENTIAL ION CHANNEL PROTEIN"/>
    <property type="match status" value="1"/>
</dbReference>
<dbReference type="AlphaFoldDB" id="A0AAU9WJ47"/>
<dbReference type="EMBL" id="CALNXJ010000015">
    <property type="protein sequence ID" value="CAH3115611.1"/>
    <property type="molecule type" value="Genomic_DNA"/>
</dbReference>
<proteinExistence type="predicted"/>
<protein>
    <recommendedName>
        <fullName evidence="7">Ion transport domain-containing protein</fullName>
    </recommendedName>
</protein>
<evidence type="ECO:0000313" key="9">
    <source>
        <dbReference type="Proteomes" id="UP001159428"/>
    </source>
</evidence>
<evidence type="ECO:0000256" key="5">
    <source>
        <dbReference type="ARBA" id="ARBA00023136"/>
    </source>
</evidence>
<keyword evidence="2 6" id="KW-0812">Transmembrane</keyword>
<feature type="transmembrane region" description="Helical" evidence="6">
    <location>
        <begin position="446"/>
        <end position="463"/>
    </location>
</feature>
<dbReference type="GO" id="GO:0005886">
    <property type="term" value="C:plasma membrane"/>
    <property type="evidence" value="ECO:0007669"/>
    <property type="project" value="TreeGrafter"/>
</dbReference>
<keyword evidence="9" id="KW-1185">Reference proteome</keyword>
<feature type="transmembrane region" description="Helical" evidence="6">
    <location>
        <begin position="367"/>
        <end position="388"/>
    </location>
</feature>
<dbReference type="PANTHER" id="PTHR10582:SF2">
    <property type="entry name" value="INACTIVE"/>
    <property type="match status" value="1"/>
</dbReference>
<feature type="transmembrane region" description="Helical" evidence="6">
    <location>
        <begin position="469"/>
        <end position="488"/>
    </location>
</feature>
<feature type="domain" description="Ion transport" evidence="7">
    <location>
        <begin position="382"/>
        <end position="604"/>
    </location>
</feature>
<evidence type="ECO:0000256" key="2">
    <source>
        <dbReference type="ARBA" id="ARBA00022692"/>
    </source>
</evidence>